<evidence type="ECO:0000313" key="3">
    <source>
        <dbReference type="Proteomes" id="UP000019149"/>
    </source>
</evidence>
<gene>
    <name evidence="2" type="ORF">EGR_10550</name>
</gene>
<sequence length="119" mass="12413">MSRAEMGMSLSLSVYFIKECVGGGGGGGDGDSTQTEDAATHNTEALVCLLRLSLSQLVGTLMLLSLFGLWIGLRARLWRNITSTVSALSATISISSSMENGFAILALLHSRSSSSTTPA</sequence>
<keyword evidence="1" id="KW-0472">Membrane</keyword>
<name>W6U242_ECHGR</name>
<protein>
    <submittedName>
        <fullName evidence="2">Uncharacterized protein</fullName>
    </submittedName>
</protein>
<proteinExistence type="predicted"/>
<keyword evidence="1" id="KW-1133">Transmembrane helix</keyword>
<evidence type="ECO:0000256" key="1">
    <source>
        <dbReference type="SAM" id="Phobius"/>
    </source>
</evidence>
<dbReference type="Proteomes" id="UP000019149">
    <property type="component" value="Unassembled WGS sequence"/>
</dbReference>
<dbReference type="AlphaFoldDB" id="W6U242"/>
<dbReference type="CTD" id="36346265"/>
<accession>W6U242</accession>
<reference evidence="2 3" key="1">
    <citation type="journal article" date="2013" name="Nat. Genet.">
        <title>The genome of the hydatid tapeworm Echinococcus granulosus.</title>
        <authorList>
            <person name="Zheng H."/>
            <person name="Zhang W."/>
            <person name="Zhang L."/>
            <person name="Zhang Z."/>
            <person name="Li J."/>
            <person name="Lu G."/>
            <person name="Zhu Y."/>
            <person name="Wang Y."/>
            <person name="Huang Y."/>
            <person name="Liu J."/>
            <person name="Kang H."/>
            <person name="Chen J."/>
            <person name="Wang L."/>
            <person name="Chen A."/>
            <person name="Yu S."/>
            <person name="Gao Z."/>
            <person name="Jin L."/>
            <person name="Gu W."/>
            <person name="Wang Z."/>
            <person name="Zhao L."/>
            <person name="Shi B."/>
            <person name="Wen H."/>
            <person name="Lin R."/>
            <person name="Jones M.K."/>
            <person name="Brejova B."/>
            <person name="Vinar T."/>
            <person name="Zhao G."/>
            <person name="McManus D.P."/>
            <person name="Chen Z."/>
            <person name="Zhou Y."/>
            <person name="Wang S."/>
        </authorList>
    </citation>
    <scope>NUCLEOTIDE SEQUENCE [LARGE SCALE GENOMIC DNA]</scope>
</reference>
<organism evidence="2 3">
    <name type="scientific">Echinococcus granulosus</name>
    <name type="common">Hydatid tapeworm</name>
    <dbReference type="NCBI Taxonomy" id="6210"/>
    <lineage>
        <taxon>Eukaryota</taxon>
        <taxon>Metazoa</taxon>
        <taxon>Spiralia</taxon>
        <taxon>Lophotrochozoa</taxon>
        <taxon>Platyhelminthes</taxon>
        <taxon>Cestoda</taxon>
        <taxon>Eucestoda</taxon>
        <taxon>Cyclophyllidea</taxon>
        <taxon>Taeniidae</taxon>
        <taxon>Echinococcus</taxon>
        <taxon>Echinococcus granulosus group</taxon>
    </lineage>
</organism>
<dbReference type="KEGG" id="egl:EGR_10550"/>
<dbReference type="GeneID" id="36346265"/>
<dbReference type="EMBL" id="APAU02000232">
    <property type="protein sequence ID" value="EUB54596.1"/>
    <property type="molecule type" value="Genomic_DNA"/>
</dbReference>
<keyword evidence="1" id="KW-0812">Transmembrane</keyword>
<dbReference type="RefSeq" id="XP_024345792.1">
    <property type="nucleotide sequence ID" value="XM_024499799.1"/>
</dbReference>
<keyword evidence="3" id="KW-1185">Reference proteome</keyword>
<feature type="transmembrane region" description="Helical" evidence="1">
    <location>
        <begin position="54"/>
        <end position="73"/>
    </location>
</feature>
<comment type="caution">
    <text evidence="2">The sequence shown here is derived from an EMBL/GenBank/DDBJ whole genome shotgun (WGS) entry which is preliminary data.</text>
</comment>
<evidence type="ECO:0000313" key="2">
    <source>
        <dbReference type="EMBL" id="EUB54596.1"/>
    </source>
</evidence>